<dbReference type="Proteomes" id="UP000230069">
    <property type="component" value="Unassembled WGS sequence"/>
</dbReference>
<dbReference type="NCBIfam" id="TIGR00757">
    <property type="entry name" value="RNaseEG"/>
    <property type="match status" value="1"/>
</dbReference>
<dbReference type="GO" id="GO:0016787">
    <property type="term" value="F:hydrolase activity"/>
    <property type="evidence" value="ECO:0007669"/>
    <property type="project" value="UniProtKB-KW"/>
</dbReference>
<dbReference type="PANTHER" id="PTHR30001:SF1">
    <property type="entry name" value="RIBONUCLEASE E_G-LIKE PROTEIN, CHLOROPLASTIC"/>
    <property type="match status" value="1"/>
</dbReference>
<dbReference type="Pfam" id="PF00686">
    <property type="entry name" value="CBM_20"/>
    <property type="match status" value="1"/>
</dbReference>
<dbReference type="STRING" id="218851.A0A2G5ESB7"/>
<evidence type="ECO:0000256" key="1">
    <source>
        <dbReference type="ARBA" id="ARBA00001946"/>
    </source>
</evidence>
<name>A0A2G5ESB7_AQUCA</name>
<dbReference type="Gene3D" id="2.40.50.140">
    <property type="entry name" value="Nucleic acid-binding proteins"/>
    <property type="match status" value="1"/>
</dbReference>
<dbReference type="InterPro" id="IPR002044">
    <property type="entry name" value="CBM20"/>
</dbReference>
<keyword evidence="8" id="KW-0694">RNA-binding</keyword>
<evidence type="ECO:0000313" key="12">
    <source>
        <dbReference type="EMBL" id="PIA58643.1"/>
    </source>
</evidence>
<evidence type="ECO:0000256" key="4">
    <source>
        <dbReference type="ARBA" id="ARBA00022723"/>
    </source>
</evidence>
<dbReference type="GO" id="GO:0004519">
    <property type="term" value="F:endonuclease activity"/>
    <property type="evidence" value="ECO:0007669"/>
    <property type="project" value="UniProtKB-KW"/>
</dbReference>
<keyword evidence="6" id="KW-0378">Hydrolase</keyword>
<evidence type="ECO:0000256" key="9">
    <source>
        <dbReference type="ARBA" id="ARBA00023436"/>
    </source>
</evidence>
<dbReference type="FunCoup" id="A0A2G5ESB7">
    <property type="interactions" value="705"/>
</dbReference>
<dbReference type="GO" id="GO:0003723">
    <property type="term" value="F:RNA binding"/>
    <property type="evidence" value="ECO:0007669"/>
    <property type="project" value="UniProtKB-KW"/>
</dbReference>
<dbReference type="FunFam" id="2.60.40.10:FF:001568">
    <property type="entry name" value="Ribonuclease E/G-like protein, chloroplastic"/>
    <property type="match status" value="1"/>
</dbReference>
<gene>
    <name evidence="12" type="ORF">AQUCO_00500530v1</name>
</gene>
<dbReference type="SUPFAM" id="SSF49452">
    <property type="entry name" value="Starch-binding domain-like"/>
    <property type="match status" value="1"/>
</dbReference>
<dbReference type="PANTHER" id="PTHR30001">
    <property type="entry name" value="RIBONUCLEASE"/>
    <property type="match status" value="1"/>
</dbReference>
<keyword evidence="3" id="KW-0540">Nuclease</keyword>
<organism evidence="12 13">
    <name type="scientific">Aquilegia coerulea</name>
    <name type="common">Rocky mountain columbine</name>
    <dbReference type="NCBI Taxonomy" id="218851"/>
    <lineage>
        <taxon>Eukaryota</taxon>
        <taxon>Viridiplantae</taxon>
        <taxon>Streptophyta</taxon>
        <taxon>Embryophyta</taxon>
        <taxon>Tracheophyta</taxon>
        <taxon>Spermatophyta</taxon>
        <taxon>Magnoliopsida</taxon>
        <taxon>Ranunculales</taxon>
        <taxon>Ranunculaceae</taxon>
        <taxon>Thalictroideae</taxon>
        <taxon>Aquilegia</taxon>
    </lineage>
</organism>
<comment type="similarity">
    <text evidence="2">Belongs to the RNase E/G family.</text>
</comment>
<dbReference type="InParanoid" id="A0A2G5ESB7"/>
<keyword evidence="4" id="KW-0479">Metal-binding</keyword>
<dbReference type="InterPro" id="IPR013783">
    <property type="entry name" value="Ig-like_fold"/>
</dbReference>
<dbReference type="GO" id="GO:0046872">
    <property type="term" value="F:metal ion binding"/>
    <property type="evidence" value="ECO:0007669"/>
    <property type="project" value="UniProtKB-KW"/>
</dbReference>
<evidence type="ECO:0000256" key="2">
    <source>
        <dbReference type="ARBA" id="ARBA00005522"/>
    </source>
</evidence>
<protein>
    <recommendedName>
        <fullName evidence="11">CBM20 domain-containing protein</fullName>
    </recommendedName>
</protein>
<evidence type="ECO:0000313" key="13">
    <source>
        <dbReference type="Proteomes" id="UP000230069"/>
    </source>
</evidence>
<evidence type="ECO:0000256" key="6">
    <source>
        <dbReference type="ARBA" id="ARBA00022801"/>
    </source>
</evidence>
<evidence type="ECO:0000256" key="3">
    <source>
        <dbReference type="ARBA" id="ARBA00022722"/>
    </source>
</evidence>
<keyword evidence="5" id="KW-0255">Endonuclease</keyword>
<evidence type="ECO:0000256" key="8">
    <source>
        <dbReference type="ARBA" id="ARBA00022884"/>
    </source>
</evidence>
<dbReference type="OrthoDB" id="6123450at2759"/>
<dbReference type="PROSITE" id="PS51166">
    <property type="entry name" value="CBM20"/>
    <property type="match status" value="1"/>
</dbReference>
<evidence type="ECO:0000259" key="11">
    <source>
        <dbReference type="PROSITE" id="PS51166"/>
    </source>
</evidence>
<keyword evidence="13" id="KW-1185">Reference proteome</keyword>
<dbReference type="GO" id="GO:0004540">
    <property type="term" value="F:RNA nuclease activity"/>
    <property type="evidence" value="ECO:0007669"/>
    <property type="project" value="InterPro"/>
</dbReference>
<accession>A0A2G5ESB7</accession>
<dbReference type="GO" id="GO:2001070">
    <property type="term" value="F:starch binding"/>
    <property type="evidence" value="ECO:0007669"/>
    <property type="project" value="InterPro"/>
</dbReference>
<dbReference type="InterPro" id="IPR013784">
    <property type="entry name" value="Carb-bd-like_fold"/>
</dbReference>
<dbReference type="EMBL" id="KZ305022">
    <property type="protein sequence ID" value="PIA58643.1"/>
    <property type="molecule type" value="Genomic_DNA"/>
</dbReference>
<dbReference type="InterPro" id="IPR012340">
    <property type="entry name" value="NA-bd_OB-fold"/>
</dbReference>
<reference evidence="12 13" key="1">
    <citation type="submission" date="2017-09" db="EMBL/GenBank/DDBJ databases">
        <title>WGS assembly of Aquilegia coerulea Goldsmith.</title>
        <authorList>
            <person name="Hodges S."/>
            <person name="Kramer E."/>
            <person name="Nordborg M."/>
            <person name="Tomkins J."/>
            <person name="Borevitz J."/>
            <person name="Derieg N."/>
            <person name="Yan J."/>
            <person name="Mihaltcheva S."/>
            <person name="Hayes R.D."/>
            <person name="Rokhsar D."/>
        </authorList>
    </citation>
    <scope>NUCLEOTIDE SEQUENCE [LARGE SCALE GENOMIC DNA]</scope>
    <source>
        <strain evidence="13">cv. Goldsmith</strain>
    </source>
</reference>
<feature type="domain" description="CBM20" evidence="11">
    <location>
        <begin position="109"/>
        <end position="217"/>
    </location>
</feature>
<evidence type="ECO:0000256" key="5">
    <source>
        <dbReference type="ARBA" id="ARBA00022759"/>
    </source>
</evidence>
<feature type="compositionally biased region" description="Acidic residues" evidence="10">
    <location>
        <begin position="90"/>
        <end position="107"/>
    </location>
</feature>
<evidence type="ECO:0000256" key="10">
    <source>
        <dbReference type="SAM" id="MobiDB-lite"/>
    </source>
</evidence>
<dbReference type="Gene3D" id="2.60.40.10">
    <property type="entry name" value="Immunoglobulins"/>
    <property type="match status" value="1"/>
</dbReference>
<dbReference type="SMART" id="SM01065">
    <property type="entry name" value="CBM_2"/>
    <property type="match status" value="1"/>
</dbReference>
<dbReference type="GO" id="GO:0006364">
    <property type="term" value="P:rRNA processing"/>
    <property type="evidence" value="ECO:0007669"/>
    <property type="project" value="TreeGrafter"/>
</dbReference>
<evidence type="ECO:0000256" key="7">
    <source>
        <dbReference type="ARBA" id="ARBA00022842"/>
    </source>
</evidence>
<dbReference type="GO" id="GO:0005737">
    <property type="term" value="C:cytoplasm"/>
    <property type="evidence" value="ECO:0007669"/>
    <property type="project" value="TreeGrafter"/>
</dbReference>
<dbReference type="InterPro" id="IPR019307">
    <property type="entry name" value="RNA-bd_AU-1/RNase_E/G"/>
</dbReference>
<comment type="cofactor">
    <cofactor evidence="1">
        <name>Mg(2+)</name>
        <dbReference type="ChEBI" id="CHEBI:18420"/>
    </cofactor>
</comment>
<dbReference type="AlphaFoldDB" id="A0A2G5ESB7"/>
<comment type="function">
    <text evidence="9">Involved in intercistronic processing of primary transcripts from chloroplast operons. The endonucleolytic activity of the enzyme depends on the number of phosphates at the 5' end, is inhibited by structured RNA, and preferentially cleaves A/U-rich sequences.</text>
</comment>
<proteinExistence type="inferred from homology"/>
<feature type="region of interest" description="Disordered" evidence="10">
    <location>
        <begin position="87"/>
        <end position="107"/>
    </location>
</feature>
<keyword evidence="7" id="KW-0460">Magnesium</keyword>
<dbReference type="InterPro" id="IPR004659">
    <property type="entry name" value="RNase_E/G"/>
</dbReference>
<dbReference type="Pfam" id="PF10150">
    <property type="entry name" value="RNase_E_G"/>
    <property type="match status" value="1"/>
</dbReference>
<sequence length="1026" mass="115752">MVMDGCEAIRPQPSILLTPSSKGKVGFLLRSSLLLGPKRPLSPPLNSNSNSRRKRYLCHGIMPLPQQNYNDCVFRLPAISLRNNATYSAQEEDVDEDDEEEEEEDEEEVFCNTKVEWTIEANLADGQLLYITGDLIALGCWNPDTAILMLPTRHLNLWKTEVKVPCGINFKYSYFIIGNKWTTHDLLWRPGPEYSVSIPIPRKQNENIVVVRDTWMTVQTETIPLNCWGSWLDETSLPSTDKHGLFKSLKNDSIFTKRFSIGETFEEEPCSRGKNGAISFSSKELDSTETFSEREQPVEEPWLHQSSLLFLKLKDKLDSIVFNKETNGVELVEKEFSDNPYHAKEDHEDGSRPTHMDEHISTIILINSSVCTMQRIAILEDGKLVELLLEPVKNNVHCDSVYLGVITKLVPNMGGAFVNIGISRPSLMDINHKREPFVFPPLRRRAKANNDLVISEHEEQFATNYKQPGSPINVENIDGFGETIFHDDSMQSMNQDFEEHDVEDDFDDIDVLKRNVNGGVVDYGGGGADPTEPEGSNDFQFPQHILQDLKDSGHAHLPHHDASKWDYVCKGTKVIVQVVKEGLGTKGPTLTAYPNLRSRFWILHTRCDRIGISRKVFGIERTRLRVIAKTLQPPGFGLTVRTVATGHSLEELQKDLEGLLSTWKSIVEHAKSAALAADEGVEGAVPVILHRAMGQTLSVAQDYFNEKVKGMVVDSPRTYHEITSYLQEIAPDLCDKVELYDKRIPIFDEYGIEEEINNMLSKRVPLANGGSLVIEQTEALVSIDVNGGHGMIGGEGNSQEKAVLEVNLAAAKQIARELRLRDIGGIIVVDFIDMVDDSNKRLVYEEVKKAVERDRSTVRVSELSRHGLMEITRKRVRPSVTFMISEPCYCCHATGRIEALETSFSKIEHEICRLQAISDQKADPGNPKSWLKFILKVDRHMCNYLTSGKRTRLGLLSSSLKVWILLKVARGFSRGAFEVKPFMDDKVNNYHNQVAISRLQPAEVRSYITSPKLTLFPVKKWKTGRK</sequence>